<dbReference type="RefSeq" id="WP_107684668.1">
    <property type="nucleotide sequence ID" value="NZ_PZKL01000045.1"/>
</dbReference>
<comment type="caution">
    <text evidence="1">The sequence shown here is derived from an EMBL/GenBank/DDBJ whole genome shotgun (WGS) entry which is preliminary data.</text>
</comment>
<evidence type="ECO:0000313" key="1">
    <source>
        <dbReference type="EMBL" id="PTH79043.1"/>
    </source>
</evidence>
<protein>
    <submittedName>
        <fullName evidence="1">Uncharacterized protein</fullName>
    </submittedName>
</protein>
<sequence length="89" mass="10190">MRLSELQFFDIRLDGEFTSATGAKGRIVGHEFAKNGNEFELFLDFKWDNGTSSNRVLFPHECGKISINDDDIPLYLRGKKKQEDTESDC</sequence>
<accession>A0A2T4MWS6</accession>
<evidence type="ECO:0000313" key="2">
    <source>
        <dbReference type="Proteomes" id="UP000241986"/>
    </source>
</evidence>
<dbReference type="EMBL" id="PZKL01000045">
    <property type="protein sequence ID" value="PTH79043.1"/>
    <property type="molecule type" value="Genomic_DNA"/>
</dbReference>
<organism evidence="1 2">
    <name type="scientific">Aeromonas veronii</name>
    <dbReference type="NCBI Taxonomy" id="654"/>
    <lineage>
        <taxon>Bacteria</taxon>
        <taxon>Pseudomonadati</taxon>
        <taxon>Pseudomonadota</taxon>
        <taxon>Gammaproteobacteria</taxon>
        <taxon>Aeromonadales</taxon>
        <taxon>Aeromonadaceae</taxon>
        <taxon>Aeromonas</taxon>
    </lineage>
</organism>
<name>A0A2T4MWS6_AERVE</name>
<dbReference type="Proteomes" id="UP000241986">
    <property type="component" value="Unassembled WGS sequence"/>
</dbReference>
<proteinExistence type="predicted"/>
<gene>
    <name evidence="1" type="ORF">DAA48_21640</name>
</gene>
<reference evidence="1 2" key="1">
    <citation type="submission" date="2018-03" db="EMBL/GenBank/DDBJ databases">
        <title>Aeromonas veronii whole genome sequencing and analysis.</title>
        <authorList>
            <person name="Xie H."/>
            <person name="Liu T."/>
            <person name="Wang K."/>
        </authorList>
    </citation>
    <scope>NUCLEOTIDE SEQUENCE [LARGE SCALE GENOMIC DNA]</scope>
    <source>
        <strain evidence="1 2">XH.VA.1</strain>
    </source>
</reference>
<dbReference type="AlphaFoldDB" id="A0A2T4MWS6"/>